<dbReference type="Proteomes" id="UP000185746">
    <property type="component" value="Chromosome"/>
</dbReference>
<reference evidence="2 3" key="1">
    <citation type="submission" date="2016-09" db="EMBL/GenBank/DDBJ databases">
        <title>Complete genome sequence of the Lysinibacillus sphaericus LMG 22257, a specie of Bacillus with ureolytic activity that can effectively biodeposit calcium carbonate.</title>
        <authorList>
            <person name="Yan W."/>
        </authorList>
    </citation>
    <scope>NUCLEOTIDE SEQUENCE [LARGE SCALE GENOMIC DNA]</scope>
    <source>
        <strain evidence="2 3">LMG 22257</strain>
    </source>
</reference>
<organism evidence="2 3">
    <name type="scientific">Sporosarcina ureilytica</name>
    <dbReference type="NCBI Taxonomy" id="298596"/>
    <lineage>
        <taxon>Bacteria</taxon>
        <taxon>Bacillati</taxon>
        <taxon>Bacillota</taxon>
        <taxon>Bacilli</taxon>
        <taxon>Bacillales</taxon>
        <taxon>Caryophanaceae</taxon>
        <taxon>Sporosarcina</taxon>
    </lineage>
</organism>
<feature type="region of interest" description="Disordered" evidence="1">
    <location>
        <begin position="39"/>
        <end position="58"/>
    </location>
</feature>
<accession>A0A1D8JHL8</accession>
<dbReference type="RefSeq" id="WP_075528337.1">
    <property type="nucleotide sequence ID" value="NZ_CP017560.1"/>
</dbReference>
<dbReference type="AlphaFoldDB" id="A0A1D8JHL8"/>
<keyword evidence="3" id="KW-1185">Reference proteome</keyword>
<dbReference type="EMBL" id="CP017560">
    <property type="protein sequence ID" value="AOV08186.1"/>
    <property type="molecule type" value="Genomic_DNA"/>
</dbReference>
<protein>
    <recommendedName>
        <fullName evidence="4">DUF3886 domain-containing protein</fullName>
    </recommendedName>
</protein>
<evidence type="ECO:0000256" key="1">
    <source>
        <dbReference type="SAM" id="MobiDB-lite"/>
    </source>
</evidence>
<dbReference type="InterPro" id="IPR024980">
    <property type="entry name" value="DUF3886"/>
</dbReference>
<name>A0A1D8JHL8_9BACL</name>
<dbReference type="Pfam" id="PF13025">
    <property type="entry name" value="DUF3886"/>
    <property type="match status" value="1"/>
</dbReference>
<evidence type="ECO:0000313" key="3">
    <source>
        <dbReference type="Proteomes" id="UP000185746"/>
    </source>
</evidence>
<evidence type="ECO:0008006" key="4">
    <source>
        <dbReference type="Google" id="ProtNLM"/>
    </source>
</evidence>
<evidence type="ECO:0000313" key="2">
    <source>
        <dbReference type="EMBL" id="AOV08186.1"/>
    </source>
</evidence>
<dbReference type="KEGG" id="surl:BI350_12020"/>
<sequence length="80" mass="9528">MKKNKHHQRKANQDSSLSISDALNEDVLSKLKEAKKELAQVEKKKEEQRQEQIRLERKEREKNKTFEELLNEYGDIGSKF</sequence>
<feature type="compositionally biased region" description="Basic residues" evidence="1">
    <location>
        <begin position="1"/>
        <end position="10"/>
    </location>
</feature>
<gene>
    <name evidence="2" type="ORF">BI350_12020</name>
</gene>
<feature type="region of interest" description="Disordered" evidence="1">
    <location>
        <begin position="1"/>
        <end position="21"/>
    </location>
</feature>
<proteinExistence type="predicted"/>